<proteinExistence type="predicted"/>
<dbReference type="SMART" id="SM00327">
    <property type="entry name" value="VWA"/>
    <property type="match status" value="1"/>
</dbReference>
<dbReference type="Pfam" id="PF13519">
    <property type="entry name" value="VWA_2"/>
    <property type="match status" value="1"/>
</dbReference>
<reference evidence="2 3" key="1">
    <citation type="submission" date="2016-09" db="EMBL/GenBank/DDBJ databases">
        <title>Genome-resolved meta-omics ties microbial dynamics to process performance in biotechnology for thiocyanate degradation.</title>
        <authorList>
            <person name="Kantor R.S."/>
            <person name="Huddy R.J."/>
            <person name="Iyer R."/>
            <person name="Thomas B.C."/>
            <person name="Brown C.T."/>
            <person name="Anantharaman K."/>
            <person name="Tringe S."/>
            <person name="Hettich R.L."/>
            <person name="Harrison S.T."/>
            <person name="Banfield J.F."/>
        </authorList>
    </citation>
    <scope>NUCLEOTIDE SEQUENCE [LARGE SCALE GENOMIC DNA]</scope>
    <source>
        <strain evidence="2">59-99</strain>
    </source>
</reference>
<accession>A0A1M3L131</accession>
<dbReference type="InterPro" id="IPR036465">
    <property type="entry name" value="vWFA_dom_sf"/>
</dbReference>
<name>A0A1M3L131_9BACT</name>
<sequence>MEEFGFFDTVEEHLPEDFTLVYEIARIIEDQTQSLARALAPILELNEPGSKDNSLEHILVPNVPEAKEYEADLIRSVTEVRHIYPYQFLLPETVFLQRLAERSLWMPRPRTPRNFRYQTESDRFAPDDRKQKVYILFDTSSSMRQHYRIHLAKAIAYIFLQQNQRELGTIFFRTFDLTVGELLTARDMPGYDRLISQIMHINAIGNGTVLQKALSVAIDDIQHESQLSHAQILVITDGVAHIDLEKLREAMGDSITVNTVRIGSARMHIDAKVIEDQIYHSSNEDAIRLRDLIKQKRDIELQISTASGHLRQEGLKSQLGLLQRQIDNLTERIGQHVSEHYGQEIQRLSTVYVNVDDIDPRELFSLAEVHVGELEDLADSLLEALRSERQVEDIKRAAILYDHLYLLMQYNVIDAPRLEKAAKELENMLQHILNKPGTNADDASISDMERMQLRNMLDPSSFGSKFSLGRLVRMMILRMKRWWRSRRQFRVFKAVTGRTIHRRDK</sequence>
<dbReference type="EMBL" id="MKVH01000017">
    <property type="protein sequence ID" value="OJX58639.1"/>
    <property type="molecule type" value="Genomic_DNA"/>
</dbReference>
<dbReference type="Gene3D" id="3.40.50.410">
    <property type="entry name" value="von Willebrand factor, type A domain"/>
    <property type="match status" value="1"/>
</dbReference>
<organism evidence="2 3">
    <name type="scientific">Candidatus Kapaibacterium thiocyanatum</name>
    <dbReference type="NCBI Taxonomy" id="1895771"/>
    <lineage>
        <taxon>Bacteria</taxon>
        <taxon>Pseudomonadati</taxon>
        <taxon>Candidatus Kapaibacteriota</taxon>
        <taxon>Candidatus Kapaibacteriia</taxon>
        <taxon>Candidatus Kapaibacteriales</taxon>
        <taxon>Candidatus Kapaibacteriaceae</taxon>
        <taxon>Candidatus Kapaibacterium</taxon>
    </lineage>
</organism>
<comment type="caution">
    <text evidence="2">The sequence shown here is derived from an EMBL/GenBank/DDBJ whole genome shotgun (WGS) entry which is preliminary data.</text>
</comment>
<dbReference type="PROSITE" id="PS50234">
    <property type="entry name" value="VWFA"/>
    <property type="match status" value="1"/>
</dbReference>
<dbReference type="CDD" id="cd00198">
    <property type="entry name" value="vWFA"/>
    <property type="match status" value="1"/>
</dbReference>
<evidence type="ECO:0000313" key="3">
    <source>
        <dbReference type="Proteomes" id="UP000184233"/>
    </source>
</evidence>
<dbReference type="STRING" id="1895771.BGO89_00050"/>
<evidence type="ECO:0000259" key="1">
    <source>
        <dbReference type="PROSITE" id="PS50234"/>
    </source>
</evidence>
<feature type="domain" description="VWFA" evidence="1">
    <location>
        <begin position="132"/>
        <end position="296"/>
    </location>
</feature>
<dbReference type="SUPFAM" id="SSF53300">
    <property type="entry name" value="vWA-like"/>
    <property type="match status" value="1"/>
</dbReference>
<dbReference type="AlphaFoldDB" id="A0A1M3L131"/>
<protein>
    <recommendedName>
        <fullName evidence="1">VWFA domain-containing protein</fullName>
    </recommendedName>
</protein>
<evidence type="ECO:0000313" key="2">
    <source>
        <dbReference type="EMBL" id="OJX58639.1"/>
    </source>
</evidence>
<dbReference type="Proteomes" id="UP000184233">
    <property type="component" value="Unassembled WGS sequence"/>
</dbReference>
<dbReference type="InterPro" id="IPR002035">
    <property type="entry name" value="VWF_A"/>
</dbReference>
<gene>
    <name evidence="2" type="ORF">BGO89_00050</name>
</gene>